<protein>
    <submittedName>
        <fullName evidence="2">Uncharacterized protein</fullName>
    </submittedName>
</protein>
<name>A0A098BXL7_9NOCA</name>
<sequence length="160" mass="17626">MDAGPILDNWRRRGCSRARRHRARKINGPNVTARCYPTVFVSAAESNRVRATFRDRKTASANIFHRYIRREPPNPDPEALKRDKPSCFLHAVSGRIVPTGGHSAVDDDGPRDEADRLSADSQAPAGTVGAHVRTHTPTRGADRYMFLLALSTRDVGLGIG</sequence>
<feature type="region of interest" description="Disordered" evidence="1">
    <location>
        <begin position="99"/>
        <end position="136"/>
    </location>
</feature>
<accession>A0A098BXL7</accession>
<dbReference type="EMBL" id="CCSD01000111">
    <property type="protein sequence ID" value="CDZ92466.1"/>
    <property type="molecule type" value="Genomic_DNA"/>
</dbReference>
<organism evidence="2 3">
    <name type="scientific">Rhodococcus ruber</name>
    <dbReference type="NCBI Taxonomy" id="1830"/>
    <lineage>
        <taxon>Bacteria</taxon>
        <taxon>Bacillati</taxon>
        <taxon>Actinomycetota</taxon>
        <taxon>Actinomycetes</taxon>
        <taxon>Mycobacteriales</taxon>
        <taxon>Nocardiaceae</taxon>
        <taxon>Rhodococcus</taxon>
    </lineage>
</organism>
<dbReference type="Proteomes" id="UP000042997">
    <property type="component" value="Unassembled WGS sequence"/>
</dbReference>
<proteinExistence type="predicted"/>
<gene>
    <name evidence="2" type="ORF">RHRU231_950116</name>
</gene>
<evidence type="ECO:0000256" key="1">
    <source>
        <dbReference type="SAM" id="MobiDB-lite"/>
    </source>
</evidence>
<evidence type="ECO:0000313" key="3">
    <source>
        <dbReference type="Proteomes" id="UP000042997"/>
    </source>
</evidence>
<dbReference type="AlphaFoldDB" id="A0A098BXL7"/>
<evidence type="ECO:0000313" key="2">
    <source>
        <dbReference type="EMBL" id="CDZ92466.1"/>
    </source>
</evidence>
<reference evidence="2 3" key="1">
    <citation type="journal article" date="2014" name="Genome Announc.">
        <title>Draft Genome Sequence of Propane- and Butane-Oxidizing Actinobacterium Rhodococcus ruber IEGM 231.</title>
        <authorList>
            <person name="Ivshina I.B."/>
            <person name="Kuyukina M.S."/>
            <person name="Krivoruchko A.V."/>
            <person name="Barbe V."/>
            <person name="Fischer C."/>
        </authorList>
    </citation>
    <scope>NUCLEOTIDE SEQUENCE [LARGE SCALE GENOMIC DNA]</scope>
</reference>